<dbReference type="RefSeq" id="WP_009560836.1">
    <property type="nucleotide sequence ID" value="NZ_AP025160.1"/>
</dbReference>
<gene>
    <name evidence="2" type="ORF">DN052_04105</name>
</gene>
<evidence type="ECO:0000256" key="1">
    <source>
        <dbReference type="SAM" id="Phobius"/>
    </source>
</evidence>
<organism evidence="2 3">
    <name type="scientific">Acidithiobacillus ferrooxidans</name>
    <name type="common">Thiobacillus ferrooxidans</name>
    <dbReference type="NCBI Taxonomy" id="920"/>
    <lineage>
        <taxon>Bacteria</taxon>
        <taxon>Pseudomonadati</taxon>
        <taxon>Pseudomonadota</taxon>
        <taxon>Acidithiobacillia</taxon>
        <taxon>Acidithiobacillales</taxon>
        <taxon>Acidithiobacillaceae</taxon>
        <taxon>Acidithiobacillus</taxon>
    </lineage>
</organism>
<dbReference type="EMBL" id="QKQP01000001">
    <property type="protein sequence ID" value="PZD82222.1"/>
    <property type="molecule type" value="Genomic_DNA"/>
</dbReference>
<reference evidence="2 3" key="1">
    <citation type="submission" date="2018-06" db="EMBL/GenBank/DDBJ databases">
        <title>Draft sequence of Acidithiobacillus ferrooxidans CCM 4253.</title>
        <authorList>
            <person name="Moya-Beltran A."/>
            <person name="Castro M."/>
            <person name="Covarrubias P.C."/>
            <person name="Issotta F."/>
            <person name="Janiczek O."/>
            <person name="Mandl M."/>
            <person name="Kucera J."/>
            <person name="Quatrini R."/>
        </authorList>
    </citation>
    <scope>NUCLEOTIDE SEQUENCE [LARGE SCALE GENOMIC DNA]</scope>
    <source>
        <strain evidence="2 3">CCM 4253</strain>
    </source>
</reference>
<comment type="caution">
    <text evidence="2">The sequence shown here is derived from an EMBL/GenBank/DDBJ whole genome shotgun (WGS) entry which is preliminary data.</text>
</comment>
<dbReference type="AlphaFoldDB" id="A0A2W1KIG9"/>
<keyword evidence="1" id="KW-1133">Transmembrane helix</keyword>
<keyword evidence="1" id="KW-0812">Transmembrane</keyword>
<feature type="transmembrane region" description="Helical" evidence="1">
    <location>
        <begin position="50"/>
        <end position="74"/>
    </location>
</feature>
<sequence>MSALDAFDGQHIQAIAILWILLGGLVGVLAGAVSGALICGKKLGDNKLAAMMGGMYGAMPVIPGLVLGTIILVLI</sequence>
<evidence type="ECO:0000313" key="2">
    <source>
        <dbReference type="EMBL" id="PZD82222.1"/>
    </source>
</evidence>
<proteinExistence type="predicted"/>
<keyword evidence="1" id="KW-0472">Membrane</keyword>
<name>A0A2W1KIG9_ACIFR</name>
<dbReference type="GeneID" id="65280056"/>
<feature type="transmembrane region" description="Helical" evidence="1">
    <location>
        <begin position="12"/>
        <end position="38"/>
    </location>
</feature>
<accession>A0A2W1KIG9</accession>
<protein>
    <submittedName>
        <fullName evidence="2">Uncharacterized protein</fullName>
    </submittedName>
</protein>
<evidence type="ECO:0000313" key="3">
    <source>
        <dbReference type="Proteomes" id="UP000248886"/>
    </source>
</evidence>
<dbReference type="Proteomes" id="UP000248886">
    <property type="component" value="Unassembled WGS sequence"/>
</dbReference>